<reference evidence="9" key="1">
    <citation type="journal article" date="2002" name="DNA Res.">
        <title>Complete genomic sequence of nitrogen-fixing symbiotic bacterium Bradyrhizobium japonicum USDA110.</title>
        <authorList>
            <person name="Kaneko T."/>
            <person name="Nakamura Y."/>
            <person name="Sato S."/>
            <person name="Minamisawa K."/>
            <person name="Uchiumi T."/>
            <person name="Sasamoto S."/>
            <person name="Watanabe A."/>
            <person name="Idesawa K."/>
            <person name="Iriguchi M."/>
            <person name="Kawashima K."/>
            <person name="Kohara M."/>
            <person name="Matsumoto M."/>
            <person name="Shimpo S."/>
            <person name="Tsuruoka H."/>
            <person name="Wada T."/>
            <person name="Yamada M."/>
            <person name="Tabata S."/>
        </authorList>
    </citation>
    <scope>NUCLEOTIDE SEQUENCE [LARGE SCALE GENOMIC DNA]</scope>
    <source>
        <strain evidence="9">JCM 10833 / BCRC 13528 / IAM 13628 / NBRC 14792 / USDA 110</strain>
    </source>
</reference>
<comment type="catalytic activity">
    <reaction evidence="6">
        <text>precorrin-5 + S-adenosyl-L-methionine + H2O = precorrin-6A + acetate + S-adenosyl-L-homocysteine + 2 H(+)</text>
        <dbReference type="Rhea" id="RHEA:18261"/>
        <dbReference type="ChEBI" id="CHEBI:15377"/>
        <dbReference type="ChEBI" id="CHEBI:15378"/>
        <dbReference type="ChEBI" id="CHEBI:30089"/>
        <dbReference type="ChEBI" id="CHEBI:57856"/>
        <dbReference type="ChEBI" id="CHEBI:59789"/>
        <dbReference type="ChEBI" id="CHEBI:77871"/>
        <dbReference type="ChEBI" id="CHEBI:77872"/>
        <dbReference type="EC" id="2.1.1.152"/>
    </reaction>
</comment>
<dbReference type="OrthoDB" id="9787471at2"/>
<dbReference type="InterPro" id="IPR014777">
    <property type="entry name" value="4pyrrole_Mease_sub1"/>
</dbReference>
<dbReference type="EC" id="2.1.1.152" evidence="6"/>
<dbReference type="Pfam" id="PF00590">
    <property type="entry name" value="TP_methylase"/>
    <property type="match status" value="1"/>
</dbReference>
<dbReference type="PIRSF" id="PIRSF036525">
    <property type="entry name" value="CobF"/>
    <property type="match status" value="1"/>
</dbReference>
<dbReference type="PhylomeDB" id="Q89Q55"/>
<evidence type="ECO:0000256" key="4">
    <source>
        <dbReference type="ARBA" id="ARBA00022679"/>
    </source>
</evidence>
<dbReference type="GO" id="GO:0043819">
    <property type="term" value="F:precorrin-6A synthase (deacetylating) activity"/>
    <property type="evidence" value="ECO:0007669"/>
    <property type="project" value="UniProtKB-EC"/>
</dbReference>
<dbReference type="STRING" id="224911.AAV28_13410"/>
<dbReference type="NCBIfam" id="TIGR02434">
    <property type="entry name" value="CobF"/>
    <property type="match status" value="1"/>
</dbReference>
<dbReference type="RefSeq" id="WP_011086059.1">
    <property type="nucleotide sequence ID" value="NC_004463.1"/>
</dbReference>
<evidence type="ECO:0000313" key="9">
    <source>
        <dbReference type="Proteomes" id="UP000002526"/>
    </source>
</evidence>
<dbReference type="PANTHER" id="PTHR43467">
    <property type="entry name" value="COBALT-PRECORRIN-2 C(20)-METHYLTRANSFERASE"/>
    <property type="match status" value="1"/>
</dbReference>
<accession>Q89Q55</accession>
<comment type="function">
    <text evidence="6">Catalyzes the methylation of C-1 in precorrin-5 and the subsequent extrusion of acetic acid from the resulting intermediate to form cobalt-precorrin-6A.</text>
</comment>
<dbReference type="InParanoid" id="Q89Q55"/>
<dbReference type="GeneID" id="46490310"/>
<dbReference type="GO" id="GO:0009236">
    <property type="term" value="P:cobalamin biosynthetic process"/>
    <property type="evidence" value="ECO:0007669"/>
    <property type="project" value="UniProtKB-KW"/>
</dbReference>
<evidence type="ECO:0000256" key="1">
    <source>
        <dbReference type="ARBA" id="ARBA00004953"/>
    </source>
</evidence>
<keyword evidence="4 6" id="KW-0808">Transferase</keyword>
<dbReference type="PANTHER" id="PTHR43467:SF1">
    <property type="entry name" value="PRECORRIN-6A SYNTHASE [DEACETYLATING]"/>
    <property type="match status" value="1"/>
</dbReference>
<evidence type="ECO:0000259" key="7">
    <source>
        <dbReference type="Pfam" id="PF00590"/>
    </source>
</evidence>
<dbReference type="CDD" id="cd11643">
    <property type="entry name" value="Precorrin-6A-synthase"/>
    <property type="match status" value="1"/>
</dbReference>
<organism evidence="8 9">
    <name type="scientific">Bradyrhizobium diazoefficiens (strain JCM 10833 / BCRC 13528 / IAM 13628 / NBRC 14792 / USDA 110)</name>
    <dbReference type="NCBI Taxonomy" id="224911"/>
    <lineage>
        <taxon>Bacteria</taxon>
        <taxon>Pseudomonadati</taxon>
        <taxon>Pseudomonadota</taxon>
        <taxon>Alphaproteobacteria</taxon>
        <taxon>Hyphomicrobiales</taxon>
        <taxon>Nitrobacteraceae</taxon>
        <taxon>Bradyrhizobium</taxon>
    </lineage>
</organism>
<dbReference type="KEGG" id="bja:blr3275"/>
<keyword evidence="3 6" id="KW-0489">Methyltransferase</keyword>
<protein>
    <recommendedName>
        <fullName evidence="6">Precorrin-6A synthase [deacetylating]</fullName>
        <ecNumber evidence="6">2.1.1.152</ecNumber>
    </recommendedName>
</protein>
<comment type="pathway">
    <text evidence="1">Cofactor biosynthesis; adenosylcobalamin biosynthesis.</text>
</comment>
<dbReference type="Gene3D" id="3.30.950.10">
    <property type="entry name" value="Methyltransferase, Cobalt-precorrin-4 Transmethylase, Domain 2"/>
    <property type="match status" value="1"/>
</dbReference>
<dbReference type="PATRIC" id="fig|224911.44.peg.2920"/>
<evidence type="ECO:0000256" key="6">
    <source>
        <dbReference type="PIRNR" id="PIRNR036525"/>
    </source>
</evidence>
<dbReference type="GO" id="GO:0032259">
    <property type="term" value="P:methylation"/>
    <property type="evidence" value="ECO:0007669"/>
    <property type="project" value="UniProtKB-KW"/>
</dbReference>
<dbReference type="InterPro" id="IPR035996">
    <property type="entry name" value="4pyrrol_Methylase_sf"/>
</dbReference>
<dbReference type="InterPro" id="IPR012797">
    <property type="entry name" value="CobF"/>
</dbReference>
<dbReference type="EnsemblBacteria" id="BAC48540">
    <property type="protein sequence ID" value="BAC48540"/>
    <property type="gene ID" value="BAC48540"/>
</dbReference>
<name>Q89Q55_BRADU</name>
<keyword evidence="2" id="KW-0169">Cobalamin biosynthesis</keyword>
<dbReference type="HOGENOM" id="CLU_098653_0_0_5"/>
<keyword evidence="5 6" id="KW-0949">S-adenosyl-L-methionine</keyword>
<keyword evidence="9" id="KW-1185">Reference proteome</keyword>
<dbReference type="EMBL" id="BA000040">
    <property type="protein sequence ID" value="BAC48540.1"/>
    <property type="molecule type" value="Genomic_DNA"/>
</dbReference>
<dbReference type="AlphaFoldDB" id="Q89Q55"/>
<proteinExistence type="predicted"/>
<gene>
    <name evidence="8" type="primary">cobF</name>
</gene>
<evidence type="ECO:0000256" key="5">
    <source>
        <dbReference type="ARBA" id="ARBA00022691"/>
    </source>
</evidence>
<evidence type="ECO:0000256" key="3">
    <source>
        <dbReference type="ARBA" id="ARBA00022603"/>
    </source>
</evidence>
<evidence type="ECO:0000256" key="2">
    <source>
        <dbReference type="ARBA" id="ARBA00022573"/>
    </source>
</evidence>
<dbReference type="InterPro" id="IPR014776">
    <property type="entry name" value="4pyrrole_Mease_sub2"/>
</dbReference>
<dbReference type="Gene3D" id="3.40.1010.10">
    <property type="entry name" value="Cobalt-precorrin-4 Transmethylase, Domain 1"/>
    <property type="match status" value="1"/>
</dbReference>
<evidence type="ECO:0000313" key="8">
    <source>
        <dbReference type="EMBL" id="BAC48540.1"/>
    </source>
</evidence>
<feature type="domain" description="Tetrapyrrole methylase" evidence="7">
    <location>
        <begin position="4"/>
        <end position="221"/>
    </location>
</feature>
<dbReference type="Proteomes" id="UP000002526">
    <property type="component" value="Chromosome"/>
</dbReference>
<dbReference type="eggNOG" id="COG2243">
    <property type="taxonomic scope" value="Bacteria"/>
</dbReference>
<dbReference type="InterPro" id="IPR000878">
    <property type="entry name" value="4pyrrol_Mease"/>
</dbReference>
<sequence length="249" mass="26981">MLALSLIGIGCGDPEQLTHAATRAINAADLVLIPRKGSAKSDLADLRRTICADVLTSDNTRIAEFDLPVRDAGEADYRKGVDDWHDAVAAKWSQTITSHLEGDGRVALLIWGDPSLYDSSLRIAGRLDPLPEIEVIPGITSIQALCAAHALPLNDIGEPFLVTTGRRLREGGWPVSADTVVVMLDGGTAFQSLDPVGLQIWWGAYLGMPDQIIMSGALAEVGPRIAALRQEARERHGWIMDCYILKRRP</sequence>
<dbReference type="SUPFAM" id="SSF53790">
    <property type="entry name" value="Tetrapyrrole methylase"/>
    <property type="match status" value="1"/>
</dbReference>